<dbReference type="EMBL" id="CP015839">
    <property type="protein sequence ID" value="ANG62975.1"/>
    <property type="molecule type" value="Genomic_DNA"/>
</dbReference>
<dbReference type="InterPro" id="IPR031338">
    <property type="entry name" value="KDPG/KHG_AS_2"/>
</dbReference>
<reference evidence="10" key="1">
    <citation type="submission" date="2016-05" db="EMBL/GenBank/DDBJ databases">
        <authorList>
            <person name="Baek K."/>
            <person name="Yang S.-J."/>
        </authorList>
    </citation>
    <scope>NUCLEOTIDE SEQUENCE [LARGE SCALE GENOMIC DNA]</scope>
    <source>
        <strain evidence="10">ST58-10</strain>
    </source>
</reference>
<comment type="pathway">
    <text evidence="2">Carbohydrate acid metabolism; 2-dehydro-3-deoxy-D-gluconate degradation; D-glyceraldehyde 3-phosphate and pyruvate from 2-dehydro-3-deoxy-D-gluconate: step 2/2.</text>
</comment>
<dbReference type="PANTHER" id="PTHR30246">
    <property type="entry name" value="2-KETO-3-DEOXY-6-PHOSPHOGLUCONATE ALDOLASE"/>
    <property type="match status" value="1"/>
</dbReference>
<dbReference type="NCBIfam" id="NF004325">
    <property type="entry name" value="PRK05718.1"/>
    <property type="match status" value="1"/>
</dbReference>
<evidence type="ECO:0000256" key="8">
    <source>
        <dbReference type="ARBA" id="ARBA00023277"/>
    </source>
</evidence>
<keyword evidence="6" id="KW-0456">Lyase</keyword>
<dbReference type="PROSITE" id="PS00159">
    <property type="entry name" value="ALDOLASE_KDPG_KHG_1"/>
    <property type="match status" value="1"/>
</dbReference>
<organism evidence="9 10">
    <name type="scientific">Marinobacterium aestuarii</name>
    <dbReference type="NCBI Taxonomy" id="1821621"/>
    <lineage>
        <taxon>Bacteria</taxon>
        <taxon>Pseudomonadati</taxon>
        <taxon>Pseudomonadota</taxon>
        <taxon>Gammaproteobacteria</taxon>
        <taxon>Oceanospirillales</taxon>
        <taxon>Oceanospirillaceae</taxon>
        <taxon>Marinobacterium</taxon>
    </lineage>
</organism>
<keyword evidence="8" id="KW-0119">Carbohydrate metabolism</keyword>
<evidence type="ECO:0000256" key="5">
    <source>
        <dbReference type="ARBA" id="ARBA00013063"/>
    </source>
</evidence>
<evidence type="ECO:0000313" key="9">
    <source>
        <dbReference type="EMBL" id="ANG62975.1"/>
    </source>
</evidence>
<dbReference type="Pfam" id="PF01081">
    <property type="entry name" value="Aldolase"/>
    <property type="match status" value="1"/>
</dbReference>
<dbReference type="STRING" id="1821621.A8C75_11090"/>
<evidence type="ECO:0000256" key="4">
    <source>
        <dbReference type="ARBA" id="ARBA00011233"/>
    </source>
</evidence>
<evidence type="ECO:0000256" key="6">
    <source>
        <dbReference type="ARBA" id="ARBA00023239"/>
    </source>
</evidence>
<comment type="similarity">
    <text evidence="3">Belongs to the KHG/KDPG aldolase family.</text>
</comment>
<dbReference type="SUPFAM" id="SSF51569">
    <property type="entry name" value="Aldolase"/>
    <property type="match status" value="1"/>
</dbReference>
<evidence type="ECO:0000256" key="2">
    <source>
        <dbReference type="ARBA" id="ARBA00004736"/>
    </source>
</evidence>
<sequence>MMTHTMLSPKITAQIDAICALAPVIPVLTFNTLEEALPIAEALLEGGLPVLEITLRTEVALASIQLLAERLPEAKIGAGTIATPAQYQQACDAGASFIVTPGSTCELLDTGVASSIPLLPGIQTVSEMMEGLQRGYQRFKFFPATVAGGTPALKAYGGPFPDVRFCPTGGIRLETAPEFLALGNVMCVGGSWLTPADLIAKGDWKGIRDIARDTVSRLRG</sequence>
<reference evidence="9 10" key="2">
    <citation type="journal article" date="2018" name="Int. J. Syst. Evol. Microbiol.">
        <title>Marinobacterium aestuarii sp. nov., a benzene-degrading marine bacterium isolated from estuary sediment.</title>
        <authorList>
            <person name="Bae S.S."/>
            <person name="Jung J."/>
            <person name="Chung D."/>
            <person name="Baek K."/>
        </authorList>
    </citation>
    <scope>NUCLEOTIDE SEQUENCE [LARGE SCALE GENOMIC DNA]</scope>
    <source>
        <strain evidence="9 10">ST58-10</strain>
    </source>
</reference>
<dbReference type="InterPro" id="IPR013785">
    <property type="entry name" value="Aldolase_TIM"/>
</dbReference>
<proteinExistence type="inferred from homology"/>
<protein>
    <recommendedName>
        <fullName evidence="5">2-dehydro-3-deoxy-phosphogluconate aldolase</fullName>
        <ecNumber evidence="5">4.1.2.14</ecNumber>
    </recommendedName>
</protein>
<comment type="catalytic activity">
    <reaction evidence="1">
        <text>2-dehydro-3-deoxy-6-phospho-D-gluconate = D-glyceraldehyde 3-phosphate + pyruvate</text>
        <dbReference type="Rhea" id="RHEA:17089"/>
        <dbReference type="ChEBI" id="CHEBI:15361"/>
        <dbReference type="ChEBI" id="CHEBI:57569"/>
        <dbReference type="ChEBI" id="CHEBI:59776"/>
        <dbReference type="EC" id="4.1.2.14"/>
    </reaction>
</comment>
<dbReference type="EC" id="4.1.2.14" evidence="5"/>
<evidence type="ECO:0000256" key="3">
    <source>
        <dbReference type="ARBA" id="ARBA00006906"/>
    </source>
</evidence>
<dbReference type="NCBIfam" id="TIGR01182">
    <property type="entry name" value="eda"/>
    <property type="match status" value="1"/>
</dbReference>
<comment type="subunit">
    <text evidence="4">Homotrimer.</text>
</comment>
<evidence type="ECO:0000256" key="7">
    <source>
        <dbReference type="ARBA" id="ARBA00023270"/>
    </source>
</evidence>
<evidence type="ECO:0000313" key="10">
    <source>
        <dbReference type="Proteomes" id="UP000078070"/>
    </source>
</evidence>
<dbReference type="GO" id="GO:0008675">
    <property type="term" value="F:2-dehydro-3-deoxy-phosphogluconate aldolase activity"/>
    <property type="evidence" value="ECO:0007669"/>
    <property type="project" value="UniProtKB-EC"/>
</dbReference>
<dbReference type="InterPro" id="IPR031337">
    <property type="entry name" value="KDPG/KHG_AS_1"/>
</dbReference>
<dbReference type="Gene3D" id="3.20.20.70">
    <property type="entry name" value="Aldolase class I"/>
    <property type="match status" value="1"/>
</dbReference>
<dbReference type="KEGG" id="mars:A8C75_11090"/>
<dbReference type="CDD" id="cd00452">
    <property type="entry name" value="KDPG_aldolase"/>
    <property type="match status" value="1"/>
</dbReference>
<dbReference type="PANTHER" id="PTHR30246:SF1">
    <property type="entry name" value="2-DEHYDRO-3-DEOXY-6-PHOSPHOGALACTONATE ALDOLASE-RELATED"/>
    <property type="match status" value="1"/>
</dbReference>
<dbReference type="AlphaFoldDB" id="A0A1A9EYK5"/>
<evidence type="ECO:0000256" key="1">
    <source>
        <dbReference type="ARBA" id="ARBA00000654"/>
    </source>
</evidence>
<gene>
    <name evidence="9" type="ORF">A8C75_11090</name>
</gene>
<name>A0A1A9EYK5_9GAMM</name>
<keyword evidence="7" id="KW-0704">Schiff base</keyword>
<dbReference type="InterPro" id="IPR000887">
    <property type="entry name" value="Aldlse_KDPG_KHG"/>
</dbReference>
<keyword evidence="10" id="KW-1185">Reference proteome</keyword>
<dbReference type="PROSITE" id="PS00160">
    <property type="entry name" value="ALDOLASE_KDPG_KHG_2"/>
    <property type="match status" value="1"/>
</dbReference>
<accession>A0A1A9EYK5</accession>
<dbReference type="Proteomes" id="UP000078070">
    <property type="component" value="Chromosome"/>
</dbReference>